<proteinExistence type="predicted"/>
<name>F2UT85_SALR5</name>
<gene>
    <name evidence="2" type="ORF">PTSG_13182</name>
</gene>
<dbReference type="RefSeq" id="XP_004987621.1">
    <property type="nucleotide sequence ID" value="XM_004987564.1"/>
</dbReference>
<evidence type="ECO:0000313" key="2">
    <source>
        <dbReference type="EMBL" id="EGD81344.1"/>
    </source>
</evidence>
<sequence length="100" mass="11554">MPLLRSDRNHRNHTHERHATPRTRACVLRRSCCCLRCICPFVIHASDRPLHRPHYPYRLLPPSPLRPPPPTFLPFLSFPSPDRSAFSHAPPSIVWVHGTP</sequence>
<dbReference type="AlphaFoldDB" id="F2UT85"/>
<dbReference type="EMBL" id="GL833002">
    <property type="protein sequence ID" value="EGD81344.1"/>
    <property type="molecule type" value="Genomic_DNA"/>
</dbReference>
<evidence type="ECO:0000313" key="3">
    <source>
        <dbReference type="Proteomes" id="UP000007799"/>
    </source>
</evidence>
<dbReference type="InParanoid" id="F2UT85"/>
<keyword evidence="3" id="KW-1185">Reference proteome</keyword>
<protein>
    <submittedName>
        <fullName evidence="2">Uncharacterized protein</fullName>
    </submittedName>
</protein>
<evidence type="ECO:0000256" key="1">
    <source>
        <dbReference type="SAM" id="MobiDB-lite"/>
    </source>
</evidence>
<reference evidence="2" key="1">
    <citation type="submission" date="2009-08" db="EMBL/GenBank/DDBJ databases">
        <title>Annotation of Salpingoeca rosetta.</title>
        <authorList>
            <consortium name="The Broad Institute Genome Sequencing Platform"/>
            <person name="Russ C."/>
            <person name="Cuomo C."/>
            <person name="Burger G."/>
            <person name="Gray M.W."/>
            <person name="Holland P.W.H."/>
            <person name="King N."/>
            <person name="Lang F.B.F."/>
            <person name="Roger A.J."/>
            <person name="Ruiz-Trillo I."/>
            <person name="Young S.K."/>
            <person name="Zeng Q."/>
            <person name="Gargeya S."/>
            <person name="Alvarado L."/>
            <person name="Berlin A."/>
            <person name="Chapman S.B."/>
            <person name="Chen Z."/>
            <person name="Freedman E."/>
            <person name="Gellesch M."/>
            <person name="Goldberg J."/>
            <person name="Griggs A."/>
            <person name="Gujja S."/>
            <person name="Heilman E."/>
            <person name="Heiman D."/>
            <person name="Howarth C."/>
            <person name="Mehta T."/>
            <person name="Neiman D."/>
            <person name="Pearson M."/>
            <person name="Roberts A."/>
            <person name="Saif S."/>
            <person name="Shea T."/>
            <person name="Shenoy N."/>
            <person name="Sisk P."/>
            <person name="Stolte C."/>
            <person name="Sykes S."/>
            <person name="White J."/>
            <person name="Yandava C."/>
            <person name="Haas B."/>
            <person name="Nusbaum C."/>
            <person name="Birren B."/>
        </authorList>
    </citation>
    <scope>NUCLEOTIDE SEQUENCE [LARGE SCALE GENOMIC DNA]</scope>
    <source>
        <strain evidence="2">ATCC 50818</strain>
    </source>
</reference>
<dbReference type="Proteomes" id="UP000007799">
    <property type="component" value="Unassembled WGS sequence"/>
</dbReference>
<organism evidence="3">
    <name type="scientific">Salpingoeca rosetta (strain ATCC 50818 / BSB-021)</name>
    <dbReference type="NCBI Taxonomy" id="946362"/>
    <lineage>
        <taxon>Eukaryota</taxon>
        <taxon>Choanoflagellata</taxon>
        <taxon>Craspedida</taxon>
        <taxon>Salpingoecidae</taxon>
        <taxon>Salpingoeca</taxon>
    </lineage>
</organism>
<dbReference type="KEGG" id="sre:PTSG_13182"/>
<accession>F2UT85</accession>
<dbReference type="GeneID" id="16068141"/>
<feature type="region of interest" description="Disordered" evidence="1">
    <location>
        <begin position="1"/>
        <end position="21"/>
    </location>
</feature>